<dbReference type="Gene3D" id="1.10.10.60">
    <property type="entry name" value="Homeodomain-like"/>
    <property type="match status" value="2"/>
</dbReference>
<evidence type="ECO:0000259" key="4">
    <source>
        <dbReference type="PROSITE" id="PS01124"/>
    </source>
</evidence>
<dbReference type="GO" id="GO:0003700">
    <property type="term" value="F:DNA-binding transcription factor activity"/>
    <property type="evidence" value="ECO:0007669"/>
    <property type="project" value="InterPro"/>
</dbReference>
<proteinExistence type="predicted"/>
<reference evidence="5 6" key="1">
    <citation type="submission" date="2016-06" db="EMBL/GenBank/DDBJ databases">
        <authorList>
            <person name="Kjaerup R.B."/>
            <person name="Dalgaard T.S."/>
            <person name="Juul-Madsen H.R."/>
        </authorList>
    </citation>
    <scope>NUCLEOTIDE SEQUENCE [LARGE SCALE GENOMIC DNA]</scope>
    <source>
        <strain evidence="5 6">1245335.1</strain>
    </source>
</reference>
<keyword evidence="3" id="KW-0804">Transcription</keyword>
<accession>A0A1A3NUH2</accession>
<feature type="domain" description="HTH araC/xylS-type" evidence="4">
    <location>
        <begin position="195"/>
        <end position="293"/>
    </location>
</feature>
<dbReference type="EMBL" id="LZLR01000071">
    <property type="protein sequence ID" value="OBK23972.1"/>
    <property type="molecule type" value="Genomic_DNA"/>
</dbReference>
<dbReference type="PROSITE" id="PS00041">
    <property type="entry name" value="HTH_ARAC_FAMILY_1"/>
    <property type="match status" value="1"/>
</dbReference>
<organism evidence="5 6">
    <name type="scientific">Mycobacterium asiaticum</name>
    <dbReference type="NCBI Taxonomy" id="1790"/>
    <lineage>
        <taxon>Bacteria</taxon>
        <taxon>Bacillati</taxon>
        <taxon>Actinomycetota</taxon>
        <taxon>Actinomycetes</taxon>
        <taxon>Mycobacteriales</taxon>
        <taxon>Mycobacteriaceae</taxon>
        <taxon>Mycobacterium</taxon>
    </lineage>
</organism>
<dbReference type="InterPro" id="IPR009594">
    <property type="entry name" value="Tscrpt_reg_HTH_AraC_N"/>
</dbReference>
<evidence type="ECO:0000256" key="2">
    <source>
        <dbReference type="ARBA" id="ARBA00023125"/>
    </source>
</evidence>
<gene>
    <name evidence="5" type="ORF">A5635_18605</name>
</gene>
<dbReference type="Proteomes" id="UP000093819">
    <property type="component" value="Unassembled WGS sequence"/>
</dbReference>
<comment type="caution">
    <text evidence="5">The sequence shown here is derived from an EMBL/GenBank/DDBJ whole genome shotgun (WGS) entry which is preliminary data.</text>
</comment>
<dbReference type="AlphaFoldDB" id="A0A1A3NUH2"/>
<evidence type="ECO:0000313" key="6">
    <source>
        <dbReference type="Proteomes" id="UP000093819"/>
    </source>
</evidence>
<sequence>MTSVDLVADLTTRAVHVGANVGLWPGLTIYRFTEPTEPEWQEIRGLSIGVVAQGRKAVIDKGRRYVYDQFNYLVINGDLQFQSEVLEASPGRPCLCLVLEVDPSTVRSISDKMPGQRRISTGALRELAETCVISTLDDEVLSSVLRFLRSLSTDVERRVLAPLYQRELVYRVLQREQFARMLHFAEQQAAGNPIRAALIYINAHLADPITVATMAAQVGLSPSAFTRTFREVTGSSPYQYVKDVRLNRARELVIDRRLGVSEIAHRVGYTSASHFIKEFRNRFGSTPRDYCNGTTNR</sequence>
<dbReference type="GO" id="GO:0043565">
    <property type="term" value="F:sequence-specific DNA binding"/>
    <property type="evidence" value="ECO:0007669"/>
    <property type="project" value="InterPro"/>
</dbReference>
<dbReference type="InterPro" id="IPR018062">
    <property type="entry name" value="HTH_AraC-typ_CS"/>
</dbReference>
<dbReference type="SUPFAM" id="SSF46689">
    <property type="entry name" value="Homeodomain-like"/>
    <property type="match status" value="2"/>
</dbReference>
<evidence type="ECO:0000256" key="3">
    <source>
        <dbReference type="ARBA" id="ARBA00023163"/>
    </source>
</evidence>
<dbReference type="InterPro" id="IPR009057">
    <property type="entry name" value="Homeodomain-like_sf"/>
</dbReference>
<dbReference type="Pfam" id="PF06719">
    <property type="entry name" value="AraC_N"/>
    <property type="match status" value="1"/>
</dbReference>
<name>A0A1A3NUH2_MYCAS</name>
<dbReference type="PANTHER" id="PTHR43436">
    <property type="entry name" value="ARAC-FAMILY TRANSCRIPTIONAL REGULATOR"/>
    <property type="match status" value="1"/>
</dbReference>
<dbReference type="OrthoDB" id="34150at2"/>
<protein>
    <recommendedName>
        <fullName evidence="4">HTH araC/xylS-type domain-containing protein</fullName>
    </recommendedName>
</protein>
<dbReference type="InterPro" id="IPR020449">
    <property type="entry name" value="Tscrpt_reg_AraC-type_HTH"/>
</dbReference>
<evidence type="ECO:0000313" key="5">
    <source>
        <dbReference type="EMBL" id="OBK23972.1"/>
    </source>
</evidence>
<keyword evidence="2" id="KW-0238">DNA-binding</keyword>
<dbReference type="InterPro" id="IPR018060">
    <property type="entry name" value="HTH_AraC"/>
</dbReference>
<evidence type="ECO:0000256" key="1">
    <source>
        <dbReference type="ARBA" id="ARBA00023015"/>
    </source>
</evidence>
<dbReference type="SMART" id="SM00342">
    <property type="entry name" value="HTH_ARAC"/>
    <property type="match status" value="1"/>
</dbReference>
<dbReference type="PROSITE" id="PS01124">
    <property type="entry name" value="HTH_ARAC_FAMILY_2"/>
    <property type="match status" value="1"/>
</dbReference>
<dbReference type="PANTHER" id="PTHR43436:SF1">
    <property type="entry name" value="TRANSCRIPTIONAL REGULATORY PROTEIN"/>
    <property type="match status" value="1"/>
</dbReference>
<dbReference type="PRINTS" id="PR00032">
    <property type="entry name" value="HTHARAC"/>
</dbReference>
<dbReference type="Pfam" id="PF12833">
    <property type="entry name" value="HTH_18"/>
    <property type="match status" value="1"/>
</dbReference>
<keyword evidence="1" id="KW-0805">Transcription regulation</keyword>